<feature type="transmembrane region" description="Helical" evidence="6">
    <location>
        <begin position="292"/>
        <end position="311"/>
    </location>
</feature>
<name>F0WEL7_9STRA</name>
<dbReference type="InterPro" id="IPR009457">
    <property type="entry name" value="THH1/TOM1/TOM3_dom"/>
</dbReference>
<comment type="subcellular location">
    <subcellularLocation>
        <location evidence="1">Endomembrane system</location>
        <topology evidence="1">Multi-pass membrane protein</topology>
    </subcellularLocation>
</comment>
<dbReference type="HOGENOM" id="CLU_889890_0_0_1"/>
<keyword evidence="4 6" id="KW-1133">Transmembrane helix</keyword>
<comment type="similarity">
    <text evidence="2">Belongs to the plant tobamovirus multiplication TOM1 protein family.</text>
</comment>
<evidence type="ECO:0000256" key="5">
    <source>
        <dbReference type="ARBA" id="ARBA00023136"/>
    </source>
</evidence>
<evidence type="ECO:0000256" key="1">
    <source>
        <dbReference type="ARBA" id="ARBA00004127"/>
    </source>
</evidence>
<dbReference type="EMBL" id="FR824120">
    <property type="protein sequence ID" value="CCA19649.1"/>
    <property type="molecule type" value="Genomic_DNA"/>
</dbReference>
<keyword evidence="5 6" id="KW-0472">Membrane</keyword>
<accession>F0WEL7</accession>
<dbReference type="PANTHER" id="PTHR31142">
    <property type="entry name" value="TOBAMOVIRUS MULTIPLICATION PROTEIN 1-LIKE ISOFORM X1"/>
    <property type="match status" value="1"/>
</dbReference>
<evidence type="ECO:0000256" key="2">
    <source>
        <dbReference type="ARBA" id="ARBA00006779"/>
    </source>
</evidence>
<sequence length="338" mass="39445">MSLFLANLGMASYFLALCYMFLTVITMTKYMELRRVLRRYQFTGWNTVQLLIWSIALGAFFRMTTFSTLCIFDYSQRSIRPYPYVIIGVPPYNPIQHDSNNVVEKDADKLVSASETELNFYNKVVAVLFNLPDYLFVSSYLLVVLVWAESFQSSRHHWFSAEQFRRKWMIFYLVFNGALYLAQVFLYTMLFLFDSNGIFRDSSERRLRVIPEMIFYVVAATDLLLPIIISTTWLYLTLSLSGFPFRSSSTKFRLKRVGRLAMVWSLGRILYSVMTLLTFTRGWFNVNHGKETVQSMVLVAVFFVAEILPIYSTLDARLLTMLSVEDYQPLLENSAILY</sequence>
<evidence type="ECO:0000256" key="6">
    <source>
        <dbReference type="SAM" id="Phobius"/>
    </source>
</evidence>
<gene>
    <name evidence="8" type="primary">AlNc14C75G5067</name>
    <name evidence="9" type="synonym">AlNc14C179G8185</name>
    <name evidence="8" type="ORF">ALNC14_057920</name>
    <name evidence="9" type="ORF">ALNC14_092240</name>
</gene>
<dbReference type="Pfam" id="PF06454">
    <property type="entry name" value="THH1_TOM1-3_dom"/>
    <property type="match status" value="1"/>
</dbReference>
<reference evidence="8" key="2">
    <citation type="submission" date="2011-02" db="EMBL/GenBank/DDBJ databases">
        <authorList>
            <person name="MacLean D."/>
        </authorList>
    </citation>
    <scope>NUCLEOTIDE SEQUENCE</scope>
</reference>
<dbReference type="GO" id="GO:0012505">
    <property type="term" value="C:endomembrane system"/>
    <property type="evidence" value="ECO:0007669"/>
    <property type="project" value="UniProtKB-SubCell"/>
</dbReference>
<dbReference type="InterPro" id="IPR040226">
    <property type="entry name" value="THH1/TOM1/TOM3"/>
</dbReference>
<protein>
    <submittedName>
        <fullName evidence="9">Uncharacterized protein AlNc14C179G8185</fullName>
    </submittedName>
    <submittedName>
        <fullName evidence="8">Uncharacterized protein AlNc14C75G5067</fullName>
    </submittedName>
</protein>
<dbReference type="EMBL" id="FR824224">
    <property type="protein sequence ID" value="CCA23081.1"/>
    <property type="molecule type" value="Genomic_DNA"/>
</dbReference>
<organism evidence="8">
    <name type="scientific">Albugo laibachii Nc14</name>
    <dbReference type="NCBI Taxonomy" id="890382"/>
    <lineage>
        <taxon>Eukaryota</taxon>
        <taxon>Sar</taxon>
        <taxon>Stramenopiles</taxon>
        <taxon>Oomycota</taxon>
        <taxon>Peronosporomycetes</taxon>
        <taxon>Albuginales</taxon>
        <taxon>Albuginaceae</taxon>
        <taxon>Albugo</taxon>
    </lineage>
</organism>
<feature type="transmembrane region" description="Helical" evidence="6">
    <location>
        <begin position="12"/>
        <end position="30"/>
    </location>
</feature>
<dbReference type="PANTHER" id="PTHR31142:SF3">
    <property type="entry name" value="THH1_TOM1_TOM3 DOMAIN-CONTAINING PROTEIN"/>
    <property type="match status" value="1"/>
</dbReference>
<evidence type="ECO:0000259" key="7">
    <source>
        <dbReference type="Pfam" id="PF06454"/>
    </source>
</evidence>
<feature type="transmembrane region" description="Helical" evidence="6">
    <location>
        <begin position="257"/>
        <end position="280"/>
    </location>
</feature>
<feature type="transmembrane region" description="Helical" evidence="6">
    <location>
        <begin position="169"/>
        <end position="193"/>
    </location>
</feature>
<feature type="transmembrane region" description="Helical" evidence="6">
    <location>
        <begin position="50"/>
        <end position="74"/>
    </location>
</feature>
<feature type="transmembrane region" description="Helical" evidence="6">
    <location>
        <begin position="124"/>
        <end position="148"/>
    </location>
</feature>
<evidence type="ECO:0000256" key="3">
    <source>
        <dbReference type="ARBA" id="ARBA00022692"/>
    </source>
</evidence>
<feature type="transmembrane region" description="Helical" evidence="6">
    <location>
        <begin position="213"/>
        <end position="236"/>
    </location>
</feature>
<feature type="domain" description="THH1/TOM1/TOM3" evidence="7">
    <location>
        <begin position="125"/>
        <end position="309"/>
    </location>
</feature>
<evidence type="ECO:0000313" key="9">
    <source>
        <dbReference type="EMBL" id="CCA23081.1"/>
    </source>
</evidence>
<proteinExistence type="inferred from homology"/>
<dbReference type="AlphaFoldDB" id="F0WEL7"/>
<evidence type="ECO:0000313" key="8">
    <source>
        <dbReference type="EMBL" id="CCA19649.1"/>
    </source>
</evidence>
<keyword evidence="3 6" id="KW-0812">Transmembrane</keyword>
<evidence type="ECO:0000256" key="4">
    <source>
        <dbReference type="ARBA" id="ARBA00022989"/>
    </source>
</evidence>
<reference evidence="8" key="1">
    <citation type="journal article" date="2011" name="PLoS Biol.">
        <title>Gene gain and loss during evolution of obligate parasitism in the white rust pathogen of Arabidopsis thaliana.</title>
        <authorList>
            <person name="Kemen E."/>
            <person name="Gardiner A."/>
            <person name="Schultz-Larsen T."/>
            <person name="Kemen A.C."/>
            <person name="Balmuth A.L."/>
            <person name="Robert-Seilaniantz A."/>
            <person name="Bailey K."/>
            <person name="Holub E."/>
            <person name="Studholme D.J."/>
            <person name="Maclean D."/>
            <person name="Jones J.D."/>
        </authorList>
    </citation>
    <scope>NUCLEOTIDE SEQUENCE</scope>
</reference>